<accession>A0ABT3QQH1</accession>
<evidence type="ECO:0000259" key="1">
    <source>
        <dbReference type="Pfam" id="PF25678"/>
    </source>
</evidence>
<dbReference type="Pfam" id="PF25678">
    <property type="entry name" value="DUF7946"/>
    <property type="match status" value="1"/>
</dbReference>
<protein>
    <submittedName>
        <fullName evidence="3">Uncharacterized protein</fullName>
    </submittedName>
</protein>
<evidence type="ECO:0000259" key="2">
    <source>
        <dbReference type="Pfam" id="PF25679"/>
    </source>
</evidence>
<organism evidence="3 4">
    <name type="scientific">Ochrobactrum chromiisoli</name>
    <dbReference type="NCBI Taxonomy" id="2993941"/>
    <lineage>
        <taxon>Bacteria</taxon>
        <taxon>Pseudomonadati</taxon>
        <taxon>Pseudomonadota</taxon>
        <taxon>Alphaproteobacteria</taxon>
        <taxon>Hyphomicrobiales</taxon>
        <taxon>Brucellaceae</taxon>
        <taxon>Brucella/Ochrobactrum group</taxon>
        <taxon>Ochrobactrum</taxon>
    </lineage>
</organism>
<dbReference type="RefSeq" id="WP_265985492.1">
    <property type="nucleotide sequence ID" value="NZ_JAPHAV010000007.1"/>
</dbReference>
<dbReference type="InterPro" id="IPR057706">
    <property type="entry name" value="DUF7946"/>
</dbReference>
<evidence type="ECO:0000313" key="3">
    <source>
        <dbReference type="EMBL" id="MCX2697853.1"/>
    </source>
</evidence>
<dbReference type="EMBL" id="JAPHAV010000007">
    <property type="protein sequence ID" value="MCX2697853.1"/>
    <property type="molecule type" value="Genomic_DNA"/>
</dbReference>
<feature type="domain" description="DUF7946" evidence="1">
    <location>
        <begin position="15"/>
        <end position="195"/>
    </location>
</feature>
<sequence>MGEEKNVGAFEEPLIIRYDGMDAKRHELELSSLAESIKGFSRIISVAANFAATEKFVKHKDAMDVKLLASAPKAACFEIPIVIAWVSQNALASTVVGGLTVTLVSYIFKRLAKDKAEMKELRGALETAIRELGNRDQAVVDRLLTTIDNMADSLKPAAKQALSPIGKSASTVSVTSNSTVQKARIIGIAERDAIEAKDPPEYTEETVFKIKLHEMNKDHDTCKVSFEDDPDARVVAAITDPVINSTNNVYVTAFAADNFISVRAKAAIRDGVIEKLYISDTA</sequence>
<gene>
    <name evidence="3" type="ORF">OPR82_13945</name>
</gene>
<keyword evidence="4" id="KW-1185">Reference proteome</keyword>
<name>A0ABT3QQH1_9HYPH</name>
<dbReference type="InterPro" id="IPR057707">
    <property type="entry name" value="DUF7947"/>
</dbReference>
<proteinExistence type="predicted"/>
<evidence type="ECO:0000313" key="4">
    <source>
        <dbReference type="Proteomes" id="UP001301216"/>
    </source>
</evidence>
<dbReference type="Pfam" id="PF25679">
    <property type="entry name" value="DUF7947"/>
    <property type="match status" value="1"/>
</dbReference>
<dbReference type="Proteomes" id="UP001301216">
    <property type="component" value="Unassembled WGS sequence"/>
</dbReference>
<reference evidence="3 4" key="1">
    <citation type="submission" date="2022-11" db="EMBL/GenBank/DDBJ databases">
        <title>Brucella sp. YY2X, whole genome shotgun sequencing project.</title>
        <authorList>
            <person name="Yang Y."/>
        </authorList>
    </citation>
    <scope>NUCLEOTIDE SEQUENCE [LARGE SCALE GENOMIC DNA]</scope>
    <source>
        <strain evidence="3 4">YY2X</strain>
    </source>
</reference>
<comment type="caution">
    <text evidence="3">The sequence shown here is derived from an EMBL/GenBank/DDBJ whole genome shotgun (WGS) entry which is preliminary data.</text>
</comment>
<feature type="domain" description="DUF7947" evidence="2">
    <location>
        <begin position="205"/>
        <end position="281"/>
    </location>
</feature>